<organism evidence="1 2">
    <name type="scientific">Alligator mississippiensis</name>
    <name type="common">American alligator</name>
    <dbReference type="NCBI Taxonomy" id="8496"/>
    <lineage>
        <taxon>Eukaryota</taxon>
        <taxon>Metazoa</taxon>
        <taxon>Chordata</taxon>
        <taxon>Craniata</taxon>
        <taxon>Vertebrata</taxon>
        <taxon>Euteleostomi</taxon>
        <taxon>Archelosauria</taxon>
        <taxon>Archosauria</taxon>
        <taxon>Crocodylia</taxon>
        <taxon>Alligatoridae</taxon>
        <taxon>Alligatorinae</taxon>
        <taxon>Alligator</taxon>
    </lineage>
</organism>
<dbReference type="Proteomes" id="UP000050525">
    <property type="component" value="Unassembled WGS sequence"/>
</dbReference>
<keyword evidence="2" id="KW-1185">Reference proteome</keyword>
<sequence length="111" mass="12416">MTFFILYLFGKEAGTKWQAQRSTLTCLVLQDDYDDHVAGCLQYGHTLRIPALLLLKFNPSEVHGKSHAFYNGLVCINSCHHSLFPIGIKLLSSVFNTTQTGPVSMWVPSKT</sequence>
<evidence type="ECO:0000313" key="2">
    <source>
        <dbReference type="Proteomes" id="UP000050525"/>
    </source>
</evidence>
<dbReference type="AlphaFoldDB" id="A0A151P953"/>
<protein>
    <submittedName>
        <fullName evidence="1">Uncharacterized protein</fullName>
    </submittedName>
</protein>
<reference evidence="1 2" key="1">
    <citation type="journal article" date="2012" name="Genome Biol.">
        <title>Sequencing three crocodilian genomes to illuminate the evolution of archosaurs and amniotes.</title>
        <authorList>
            <person name="St John J.A."/>
            <person name="Braun E.L."/>
            <person name="Isberg S.R."/>
            <person name="Miles L.G."/>
            <person name="Chong A.Y."/>
            <person name="Gongora J."/>
            <person name="Dalzell P."/>
            <person name="Moran C."/>
            <person name="Bed'hom B."/>
            <person name="Abzhanov A."/>
            <person name="Burgess S.C."/>
            <person name="Cooksey A.M."/>
            <person name="Castoe T.A."/>
            <person name="Crawford N.G."/>
            <person name="Densmore L.D."/>
            <person name="Drew J.C."/>
            <person name="Edwards S.V."/>
            <person name="Faircloth B.C."/>
            <person name="Fujita M.K."/>
            <person name="Greenwold M.J."/>
            <person name="Hoffmann F.G."/>
            <person name="Howard J.M."/>
            <person name="Iguchi T."/>
            <person name="Janes D.E."/>
            <person name="Khan S.Y."/>
            <person name="Kohno S."/>
            <person name="de Koning A.J."/>
            <person name="Lance S.L."/>
            <person name="McCarthy F.M."/>
            <person name="McCormack J.E."/>
            <person name="Merchant M.E."/>
            <person name="Peterson D.G."/>
            <person name="Pollock D.D."/>
            <person name="Pourmand N."/>
            <person name="Raney B.J."/>
            <person name="Roessler K.A."/>
            <person name="Sanford J.R."/>
            <person name="Sawyer R.H."/>
            <person name="Schmidt C.J."/>
            <person name="Triplett E.W."/>
            <person name="Tuberville T.D."/>
            <person name="Venegas-Anaya M."/>
            <person name="Howard J.T."/>
            <person name="Jarvis E.D."/>
            <person name="Guillette L.J.Jr."/>
            <person name="Glenn T.C."/>
            <person name="Green R.E."/>
            <person name="Ray D.A."/>
        </authorList>
    </citation>
    <scope>NUCLEOTIDE SEQUENCE [LARGE SCALE GENOMIC DNA]</scope>
    <source>
        <strain evidence="1">KSC_2009_1</strain>
    </source>
</reference>
<name>A0A151P953_ALLMI</name>
<dbReference type="EMBL" id="AKHW03000563">
    <property type="protein sequence ID" value="KYO45563.1"/>
    <property type="molecule type" value="Genomic_DNA"/>
</dbReference>
<gene>
    <name evidence="1" type="ORF">Y1Q_0015202</name>
</gene>
<comment type="caution">
    <text evidence="1">The sequence shown here is derived from an EMBL/GenBank/DDBJ whole genome shotgun (WGS) entry which is preliminary data.</text>
</comment>
<accession>A0A151P953</accession>
<evidence type="ECO:0000313" key="1">
    <source>
        <dbReference type="EMBL" id="KYO45563.1"/>
    </source>
</evidence>
<proteinExistence type="predicted"/>